<accession>A0ABV9QM75</accession>
<evidence type="ECO:0000256" key="1">
    <source>
        <dbReference type="ARBA" id="ARBA00018672"/>
    </source>
</evidence>
<dbReference type="Gene3D" id="3.40.50.2300">
    <property type="match status" value="1"/>
</dbReference>
<gene>
    <name evidence="8" type="ORF">ACFO4R_10375</name>
</gene>
<evidence type="ECO:0000256" key="4">
    <source>
        <dbReference type="ARBA" id="ARBA00024867"/>
    </source>
</evidence>
<dbReference type="EMBL" id="JBHSHL010000051">
    <property type="protein sequence ID" value="MFC4805475.1"/>
    <property type="molecule type" value="Genomic_DNA"/>
</dbReference>
<feature type="modified residue" description="4-aspartylphosphate" evidence="5">
    <location>
        <position position="52"/>
    </location>
</feature>
<feature type="domain" description="Response regulatory" evidence="7">
    <location>
        <begin position="1"/>
        <end position="117"/>
    </location>
</feature>
<dbReference type="Pfam" id="PF00072">
    <property type="entry name" value="Response_reg"/>
    <property type="match status" value="1"/>
</dbReference>
<dbReference type="InterPro" id="IPR000792">
    <property type="entry name" value="Tscrpt_reg_LuxR_C"/>
</dbReference>
<dbReference type="Pfam" id="PF00196">
    <property type="entry name" value="GerE"/>
    <property type="match status" value="1"/>
</dbReference>
<evidence type="ECO:0000313" key="8">
    <source>
        <dbReference type="EMBL" id="MFC4805475.1"/>
    </source>
</evidence>
<dbReference type="InterPro" id="IPR001789">
    <property type="entry name" value="Sig_transdc_resp-reg_receiver"/>
</dbReference>
<dbReference type="SUPFAM" id="SSF46894">
    <property type="entry name" value="C-terminal effector domain of the bipartite response regulators"/>
    <property type="match status" value="1"/>
</dbReference>
<dbReference type="RefSeq" id="WP_379789040.1">
    <property type="nucleotide sequence ID" value="NZ_JBHSHL010000051.1"/>
</dbReference>
<keyword evidence="2 5" id="KW-0597">Phosphoprotein</keyword>
<protein>
    <recommendedName>
        <fullName evidence="1">Stage 0 sporulation protein A homolog</fullName>
    </recommendedName>
</protein>
<organism evidence="8 9">
    <name type="scientific">Filifactor villosus</name>
    <dbReference type="NCBI Taxonomy" id="29374"/>
    <lineage>
        <taxon>Bacteria</taxon>
        <taxon>Bacillati</taxon>
        <taxon>Bacillota</taxon>
        <taxon>Clostridia</taxon>
        <taxon>Peptostreptococcales</taxon>
        <taxon>Filifactoraceae</taxon>
        <taxon>Filifactor</taxon>
    </lineage>
</organism>
<dbReference type="CDD" id="cd06170">
    <property type="entry name" value="LuxR_C_like"/>
    <property type="match status" value="1"/>
</dbReference>
<comment type="function">
    <text evidence="4">May play the central regulatory role in sporulation. It may be an element of the effector pathway responsible for the activation of sporulation genes in response to nutritional stress. Spo0A may act in concert with spo0H (a sigma factor) to control the expression of some genes that are critical to the sporulation process.</text>
</comment>
<dbReference type="InterPro" id="IPR011006">
    <property type="entry name" value="CheY-like_superfamily"/>
</dbReference>
<reference evidence="9" key="1">
    <citation type="journal article" date="2019" name="Int. J. Syst. Evol. Microbiol.">
        <title>The Global Catalogue of Microorganisms (GCM) 10K type strain sequencing project: providing services to taxonomists for standard genome sequencing and annotation.</title>
        <authorList>
            <consortium name="The Broad Institute Genomics Platform"/>
            <consortium name="The Broad Institute Genome Sequencing Center for Infectious Disease"/>
            <person name="Wu L."/>
            <person name="Ma J."/>
        </authorList>
    </citation>
    <scope>NUCLEOTIDE SEQUENCE [LARGE SCALE GENOMIC DNA]</scope>
    <source>
        <strain evidence="9">CCUG 46385</strain>
    </source>
</reference>
<dbReference type="InterPro" id="IPR051015">
    <property type="entry name" value="EvgA-like"/>
</dbReference>
<sequence>MIMVLDDHPIARQGLEAIIKMYKPEEDIVQAGTVREAMGIMESQKPDMVFVDINLGQESGFDFLEWLQPKRNGTKVFMITSSSSESDFLHARSLGVDAYLLKDAFIDDIVYSLKVIERGGKFYSSDLIAQMGQVSEEEKLLETLTKRELEVLFFLNQGYSNAKIGEELFVSEGTVKKHISNLLGKLGLENRMEAGLFSSRNSEKLELMVKFGEEAIREFSG</sequence>
<dbReference type="PROSITE" id="PS00622">
    <property type="entry name" value="HTH_LUXR_1"/>
    <property type="match status" value="1"/>
</dbReference>
<dbReference type="PANTHER" id="PTHR45566">
    <property type="entry name" value="HTH-TYPE TRANSCRIPTIONAL REGULATOR YHJB-RELATED"/>
    <property type="match status" value="1"/>
</dbReference>
<feature type="domain" description="HTH luxR-type" evidence="6">
    <location>
        <begin position="137"/>
        <end position="202"/>
    </location>
</feature>
<dbReference type="InterPro" id="IPR016032">
    <property type="entry name" value="Sig_transdc_resp-reg_C-effctor"/>
</dbReference>
<keyword evidence="3" id="KW-0238">DNA-binding</keyword>
<dbReference type="CDD" id="cd17535">
    <property type="entry name" value="REC_NarL-like"/>
    <property type="match status" value="1"/>
</dbReference>
<comment type="caution">
    <text evidence="8">The sequence shown here is derived from an EMBL/GenBank/DDBJ whole genome shotgun (WGS) entry which is preliminary data.</text>
</comment>
<dbReference type="SMART" id="SM00421">
    <property type="entry name" value="HTH_LUXR"/>
    <property type="match status" value="1"/>
</dbReference>
<dbReference type="PRINTS" id="PR00038">
    <property type="entry name" value="HTHLUXR"/>
</dbReference>
<evidence type="ECO:0000259" key="6">
    <source>
        <dbReference type="PROSITE" id="PS50043"/>
    </source>
</evidence>
<dbReference type="SMART" id="SM00448">
    <property type="entry name" value="REC"/>
    <property type="match status" value="1"/>
</dbReference>
<evidence type="ECO:0000259" key="7">
    <source>
        <dbReference type="PROSITE" id="PS50110"/>
    </source>
</evidence>
<evidence type="ECO:0000256" key="2">
    <source>
        <dbReference type="ARBA" id="ARBA00022553"/>
    </source>
</evidence>
<evidence type="ECO:0000256" key="5">
    <source>
        <dbReference type="PROSITE-ProRule" id="PRU00169"/>
    </source>
</evidence>
<dbReference type="InterPro" id="IPR058245">
    <property type="entry name" value="NreC/VraR/RcsB-like_REC"/>
</dbReference>
<dbReference type="PROSITE" id="PS50110">
    <property type="entry name" value="RESPONSE_REGULATORY"/>
    <property type="match status" value="1"/>
</dbReference>
<keyword evidence="9" id="KW-1185">Reference proteome</keyword>
<dbReference type="PANTHER" id="PTHR45566:SF2">
    <property type="entry name" value="NARL SUBFAMILY"/>
    <property type="match status" value="1"/>
</dbReference>
<evidence type="ECO:0000313" key="9">
    <source>
        <dbReference type="Proteomes" id="UP001595916"/>
    </source>
</evidence>
<dbReference type="SUPFAM" id="SSF52172">
    <property type="entry name" value="CheY-like"/>
    <property type="match status" value="1"/>
</dbReference>
<proteinExistence type="predicted"/>
<name>A0ABV9QM75_9FIRM</name>
<dbReference type="Proteomes" id="UP001595916">
    <property type="component" value="Unassembled WGS sequence"/>
</dbReference>
<dbReference type="PROSITE" id="PS50043">
    <property type="entry name" value="HTH_LUXR_2"/>
    <property type="match status" value="1"/>
</dbReference>
<evidence type="ECO:0000256" key="3">
    <source>
        <dbReference type="ARBA" id="ARBA00023125"/>
    </source>
</evidence>